<evidence type="ECO:0000313" key="2">
    <source>
        <dbReference type="EMBL" id="GMA84766.1"/>
    </source>
</evidence>
<feature type="region of interest" description="Disordered" evidence="1">
    <location>
        <begin position="1"/>
        <end position="27"/>
    </location>
</feature>
<evidence type="ECO:0000256" key="1">
    <source>
        <dbReference type="SAM" id="MobiDB-lite"/>
    </source>
</evidence>
<feature type="compositionally biased region" description="Low complexity" evidence="1">
    <location>
        <begin position="13"/>
        <end position="27"/>
    </location>
</feature>
<sequence>MQNGGVWQSEPRCGACTTGPGTVTTTRPAPSLIGTIQVAYGTPTKYEITIYRVTVTRFGVDNGWTVTSLTDAALEYGELTLDACPRATLSAPRAPSASSPAPARTLPRCE</sequence>
<proteinExistence type="predicted"/>
<comment type="caution">
    <text evidence="2">The sequence shown here is derived from an EMBL/GenBank/DDBJ whole genome shotgun (WGS) entry which is preliminary data.</text>
</comment>
<name>A0ABQ6JB22_9ACTN</name>
<accession>A0ABQ6JB22</accession>
<gene>
    <name evidence="2" type="ORF">GCM10025868_00160</name>
</gene>
<reference evidence="3" key="1">
    <citation type="journal article" date="2019" name="Int. J. Syst. Evol. Microbiol.">
        <title>The Global Catalogue of Microorganisms (GCM) 10K type strain sequencing project: providing services to taxonomists for standard genome sequencing and annotation.</title>
        <authorList>
            <consortium name="The Broad Institute Genomics Platform"/>
            <consortium name="The Broad Institute Genome Sequencing Center for Infectious Disease"/>
            <person name="Wu L."/>
            <person name="Ma J."/>
        </authorList>
    </citation>
    <scope>NUCLEOTIDE SEQUENCE [LARGE SCALE GENOMIC DNA]</scope>
    <source>
        <strain evidence="3">NBRC 108730</strain>
    </source>
</reference>
<feature type="region of interest" description="Disordered" evidence="1">
    <location>
        <begin position="89"/>
        <end position="110"/>
    </location>
</feature>
<dbReference type="EMBL" id="BSUZ01000001">
    <property type="protein sequence ID" value="GMA84766.1"/>
    <property type="molecule type" value="Genomic_DNA"/>
</dbReference>
<organism evidence="2 3">
    <name type="scientific">Angustibacter aerolatus</name>
    <dbReference type="NCBI Taxonomy" id="1162965"/>
    <lineage>
        <taxon>Bacteria</taxon>
        <taxon>Bacillati</taxon>
        <taxon>Actinomycetota</taxon>
        <taxon>Actinomycetes</taxon>
        <taxon>Kineosporiales</taxon>
        <taxon>Kineosporiaceae</taxon>
    </lineage>
</organism>
<protein>
    <submittedName>
        <fullName evidence="2">Uncharacterized protein</fullName>
    </submittedName>
</protein>
<keyword evidence="3" id="KW-1185">Reference proteome</keyword>
<dbReference type="Proteomes" id="UP001157017">
    <property type="component" value="Unassembled WGS sequence"/>
</dbReference>
<evidence type="ECO:0000313" key="3">
    <source>
        <dbReference type="Proteomes" id="UP001157017"/>
    </source>
</evidence>